<dbReference type="EMBL" id="QTSX02007221">
    <property type="protein sequence ID" value="KAJ9049547.1"/>
    <property type="molecule type" value="Genomic_DNA"/>
</dbReference>
<reference evidence="1" key="1">
    <citation type="submission" date="2022-04" db="EMBL/GenBank/DDBJ databases">
        <title>Genome of the entomopathogenic fungus Entomophthora muscae.</title>
        <authorList>
            <person name="Elya C."/>
            <person name="Lovett B.R."/>
            <person name="Lee E."/>
            <person name="Macias A.M."/>
            <person name="Hajek A.E."/>
            <person name="De Bivort B.L."/>
            <person name="Kasson M.T."/>
            <person name="De Fine Licht H.H."/>
            <person name="Stajich J.E."/>
        </authorList>
    </citation>
    <scope>NUCLEOTIDE SEQUENCE</scope>
    <source>
        <strain evidence="1">Berkeley</strain>
    </source>
</reference>
<evidence type="ECO:0000313" key="2">
    <source>
        <dbReference type="Proteomes" id="UP001165960"/>
    </source>
</evidence>
<protein>
    <submittedName>
        <fullName evidence="1">Uncharacterized protein</fullName>
    </submittedName>
</protein>
<organism evidence="1 2">
    <name type="scientific">Entomophthora muscae</name>
    <dbReference type="NCBI Taxonomy" id="34485"/>
    <lineage>
        <taxon>Eukaryota</taxon>
        <taxon>Fungi</taxon>
        <taxon>Fungi incertae sedis</taxon>
        <taxon>Zoopagomycota</taxon>
        <taxon>Entomophthoromycotina</taxon>
        <taxon>Entomophthoromycetes</taxon>
        <taxon>Entomophthorales</taxon>
        <taxon>Entomophthoraceae</taxon>
        <taxon>Entomophthora</taxon>
    </lineage>
</organism>
<comment type="caution">
    <text evidence="1">The sequence shown here is derived from an EMBL/GenBank/DDBJ whole genome shotgun (WGS) entry which is preliminary data.</text>
</comment>
<dbReference type="Proteomes" id="UP001165960">
    <property type="component" value="Unassembled WGS sequence"/>
</dbReference>
<keyword evidence="2" id="KW-1185">Reference proteome</keyword>
<evidence type="ECO:0000313" key="1">
    <source>
        <dbReference type="EMBL" id="KAJ9049547.1"/>
    </source>
</evidence>
<gene>
    <name evidence="1" type="ORF">DSO57_1023350</name>
</gene>
<proteinExistence type="predicted"/>
<accession>A0ACC2RHK1</accession>
<sequence length="163" mass="17744">MWYPPEVCSSGAVSFAGCCLKHFCGMAYQSKVSLPECYSYMEDVLLDCLTIGSSFSACGGWGHLVSEGNLQLLLCSWTGMSHNSQLTWFQMLVALAFVRNQMDNNKYKLVAPLVPLSVLKRPCSALNRCFIPHIPTDNAPSTGTSGKTPGNQSSSGSRRHPSE</sequence>
<name>A0ACC2RHK1_9FUNG</name>